<accession>A0AA39L1U8</accession>
<dbReference type="InterPro" id="IPR024079">
    <property type="entry name" value="MetalloPept_cat_dom_sf"/>
</dbReference>
<evidence type="ECO:0000256" key="5">
    <source>
        <dbReference type="ARBA" id="ARBA00023049"/>
    </source>
</evidence>
<evidence type="ECO:0000256" key="8">
    <source>
        <dbReference type="PROSITE-ProRule" id="PRU00276"/>
    </source>
</evidence>
<dbReference type="EMBL" id="JAQQBR010000001">
    <property type="protein sequence ID" value="KAK0181974.1"/>
    <property type="molecule type" value="Genomic_DNA"/>
</dbReference>
<proteinExistence type="predicted"/>
<comment type="caution">
    <text evidence="8">Lacks conserved residue(s) required for the propagation of feature annotation.</text>
</comment>
<keyword evidence="9" id="KW-0732">Signal</keyword>
<dbReference type="AlphaFoldDB" id="A0AA39L1U8"/>
<dbReference type="PANTHER" id="PTHR11905:SF159">
    <property type="entry name" value="ADAM METALLOPROTEASE"/>
    <property type="match status" value="1"/>
</dbReference>
<keyword evidence="4 8" id="KW-0862">Zinc</keyword>
<reference evidence="11" key="1">
    <citation type="journal article" date="2023" name="bioRxiv">
        <title>Scaffold-level genome assemblies of two parasitoid biocontrol wasps reveal the parthenogenesis mechanism and an associated novel virus.</title>
        <authorList>
            <person name="Inwood S."/>
            <person name="Skelly J."/>
            <person name="Guhlin J."/>
            <person name="Harrop T."/>
            <person name="Goldson S."/>
            <person name="Dearden P."/>
        </authorList>
    </citation>
    <scope>NUCLEOTIDE SEQUENCE</scope>
    <source>
        <strain evidence="11">Lincoln</strain>
        <tissue evidence="11">Whole body</tissue>
    </source>
</reference>
<feature type="domain" description="Peptidase M12B" evidence="10">
    <location>
        <begin position="538"/>
        <end position="679"/>
    </location>
</feature>
<evidence type="ECO:0000256" key="3">
    <source>
        <dbReference type="ARBA" id="ARBA00022801"/>
    </source>
</evidence>
<dbReference type="GO" id="GO:0006509">
    <property type="term" value="P:membrane protein ectodomain proteolysis"/>
    <property type="evidence" value="ECO:0007669"/>
    <property type="project" value="TreeGrafter"/>
</dbReference>
<feature type="domain" description="Peptidase M12B" evidence="10">
    <location>
        <begin position="129"/>
        <end position="270"/>
    </location>
</feature>
<evidence type="ECO:0000256" key="6">
    <source>
        <dbReference type="ARBA" id="ARBA00023157"/>
    </source>
</evidence>
<keyword evidence="5" id="KW-0482">Metalloprotease</keyword>
<reference evidence="11" key="2">
    <citation type="submission" date="2023-03" db="EMBL/GenBank/DDBJ databases">
        <authorList>
            <person name="Inwood S.N."/>
            <person name="Skelly J.G."/>
            <person name="Guhlin J."/>
            <person name="Harrop T.W.R."/>
            <person name="Goldson S.G."/>
            <person name="Dearden P.K."/>
        </authorList>
    </citation>
    <scope>NUCLEOTIDE SEQUENCE</scope>
    <source>
        <strain evidence="11">Lincoln</strain>
        <tissue evidence="11">Whole body</tissue>
    </source>
</reference>
<feature type="active site" evidence="8">
    <location>
        <position position="618"/>
    </location>
</feature>
<keyword evidence="1" id="KW-0645">Protease</keyword>
<evidence type="ECO:0000313" key="11">
    <source>
        <dbReference type="EMBL" id="KAK0181974.1"/>
    </source>
</evidence>
<dbReference type="Proteomes" id="UP001168972">
    <property type="component" value="Unassembled WGS sequence"/>
</dbReference>
<feature type="binding site" evidence="8">
    <location>
        <position position="617"/>
    </location>
    <ligand>
        <name>Zn(2+)</name>
        <dbReference type="ChEBI" id="CHEBI:29105"/>
        <note>catalytic</note>
    </ligand>
</feature>
<evidence type="ECO:0000256" key="7">
    <source>
        <dbReference type="ARBA" id="ARBA00023180"/>
    </source>
</evidence>
<dbReference type="SUPFAM" id="SSF55486">
    <property type="entry name" value="Metalloproteases ('zincins'), catalytic domain"/>
    <property type="match status" value="2"/>
</dbReference>
<evidence type="ECO:0000259" key="10">
    <source>
        <dbReference type="PROSITE" id="PS50215"/>
    </source>
</evidence>
<feature type="binding site" evidence="8">
    <location>
        <position position="621"/>
    </location>
    <ligand>
        <name>Zn(2+)</name>
        <dbReference type="ChEBI" id="CHEBI:29105"/>
        <note>catalytic</note>
    </ligand>
</feature>
<evidence type="ECO:0000256" key="9">
    <source>
        <dbReference type="SAM" id="SignalP"/>
    </source>
</evidence>
<dbReference type="Gene3D" id="3.40.390.10">
    <property type="entry name" value="Collagenase (Catalytic Domain)"/>
    <property type="match status" value="2"/>
</dbReference>
<name>A0AA39L1U8_MICHY</name>
<dbReference type="Pfam" id="PF01421">
    <property type="entry name" value="Reprolysin"/>
    <property type="match status" value="1"/>
</dbReference>
<evidence type="ECO:0000256" key="1">
    <source>
        <dbReference type="ARBA" id="ARBA00022670"/>
    </source>
</evidence>
<keyword evidence="7" id="KW-0325">Glycoprotein</keyword>
<dbReference type="Gene3D" id="3.40.1620.60">
    <property type="match status" value="2"/>
</dbReference>
<comment type="caution">
    <text evidence="11">The sequence shown here is derived from an EMBL/GenBank/DDBJ whole genome shotgun (WGS) entry which is preliminary data.</text>
</comment>
<dbReference type="GO" id="GO:0004222">
    <property type="term" value="F:metalloendopeptidase activity"/>
    <property type="evidence" value="ECO:0007669"/>
    <property type="project" value="InterPro"/>
</dbReference>
<dbReference type="PROSITE" id="PS50215">
    <property type="entry name" value="ADAM_MEPRO"/>
    <property type="match status" value="2"/>
</dbReference>
<dbReference type="GO" id="GO:0046872">
    <property type="term" value="F:metal ion binding"/>
    <property type="evidence" value="ECO:0007669"/>
    <property type="project" value="UniProtKB-KW"/>
</dbReference>
<dbReference type="Pfam" id="PF17771">
    <property type="entry name" value="ADAMTS_CR_2"/>
    <property type="match status" value="2"/>
</dbReference>
<dbReference type="PANTHER" id="PTHR11905">
    <property type="entry name" value="ADAM A DISINTEGRIN AND METALLOPROTEASE DOMAIN"/>
    <property type="match status" value="1"/>
</dbReference>
<keyword evidence="3" id="KW-0378">Hydrolase</keyword>
<organism evidence="11 12">
    <name type="scientific">Microctonus hyperodae</name>
    <name type="common">Parasitoid wasp</name>
    <dbReference type="NCBI Taxonomy" id="165561"/>
    <lineage>
        <taxon>Eukaryota</taxon>
        <taxon>Metazoa</taxon>
        <taxon>Ecdysozoa</taxon>
        <taxon>Arthropoda</taxon>
        <taxon>Hexapoda</taxon>
        <taxon>Insecta</taxon>
        <taxon>Pterygota</taxon>
        <taxon>Neoptera</taxon>
        <taxon>Endopterygota</taxon>
        <taxon>Hymenoptera</taxon>
        <taxon>Apocrita</taxon>
        <taxon>Ichneumonoidea</taxon>
        <taxon>Braconidae</taxon>
        <taxon>Euphorinae</taxon>
        <taxon>Microctonus</taxon>
    </lineage>
</organism>
<protein>
    <recommendedName>
        <fullName evidence="10">Peptidase M12B domain-containing protein</fullName>
    </recommendedName>
</protein>
<keyword evidence="2 8" id="KW-0479">Metal-binding</keyword>
<evidence type="ECO:0000256" key="2">
    <source>
        <dbReference type="ARBA" id="ARBA00022723"/>
    </source>
</evidence>
<feature type="active site" evidence="8">
    <location>
        <position position="209"/>
    </location>
</feature>
<gene>
    <name evidence="11" type="ORF">PV327_000150</name>
</gene>
<feature type="binding site" evidence="8">
    <location>
        <position position="627"/>
    </location>
    <ligand>
        <name>Zn(2+)</name>
        <dbReference type="ChEBI" id="CHEBI:29105"/>
        <note>catalytic</note>
    </ligand>
</feature>
<sequence>MRGFICANVCIGILLVSIEISAALERAMKLSWPYIHVEYYNAYQNDRSKRQIGAIELEHLVTPVSTKNRIHDITGRNNESESSSRTKRSNSDIVYPEILSNIGLSYISSNKKDSGRLAVDTAYHDSTVWLYDNLDSIIDRNKYDVAVTITSLSLCYNNGNSGLCKDPGPSRYGQLGNACKVDDSNRRIFKTIIVYDKGAYTGIYAATDELKHVFGVDHDSAPSTIKCNSMDGTATKSGKAAAQVRHWSKCSLTALEKFITTSGSCFYNQPELSYKLMPYLPGKIKNADQQCKALEGTKSYKTDAKLCRSLYCYFRNSNNTLVANHGQAPSGTRCGHKKMCLNTECVTEPEMNLIPQPPTAHSEVVRKIVPITFNTSEILTKCKPVRFDHSHISEETVQGSLHMKPFDNNYTNFIYPPDWALFTLDTPVYAIRNSSNDFKFFVYKDAMKLYLPYMNIDYYYAHQNERKKRQIDDIELKHLVKPVPIENGIDDTTWRNNTSESSSRTKRSSSDIVYPEILSNVGLSYISSNKNASGYLIAYTAINDFTYWLYDNINSIIDRNNLPMCIKNAQSGLCDGLISGLAHSGRACHVDDNSHVVLKVAITQDNGAFSGIQAATHELAHVFGAEHDNEPPTYQCNSIDRTVMNTGPSGIPVEGWSKCSLAAMEKYIKKSGSCLYNQPELSNKFRLYLPGKIQDIDQQCKVLEGTKASEFSENICQSRYCYGRNSNYTVGVDRGPAPPGTRCGHEKFCLKYKCVAEPKIYWTVELPEVHFN</sequence>
<keyword evidence="12" id="KW-1185">Reference proteome</keyword>
<evidence type="ECO:0000256" key="4">
    <source>
        <dbReference type="ARBA" id="ARBA00022833"/>
    </source>
</evidence>
<feature type="signal peptide" evidence="9">
    <location>
        <begin position="1"/>
        <end position="23"/>
    </location>
</feature>
<evidence type="ECO:0000313" key="12">
    <source>
        <dbReference type="Proteomes" id="UP001168972"/>
    </source>
</evidence>
<feature type="chain" id="PRO_5041375425" description="Peptidase M12B domain-containing protein" evidence="9">
    <location>
        <begin position="24"/>
        <end position="772"/>
    </location>
</feature>
<dbReference type="InterPro" id="IPR001590">
    <property type="entry name" value="Peptidase_M12B"/>
</dbReference>
<keyword evidence="6" id="KW-1015">Disulfide bond</keyword>
<dbReference type="InterPro" id="IPR041645">
    <property type="entry name" value="ADAMTS_CR_2"/>
</dbReference>